<dbReference type="Proteomes" id="UP001054945">
    <property type="component" value="Unassembled WGS sequence"/>
</dbReference>
<evidence type="ECO:0000256" key="1">
    <source>
        <dbReference type="SAM" id="Phobius"/>
    </source>
</evidence>
<accession>A0AAV4W5V9</accession>
<name>A0AAV4W5V9_CAEEX</name>
<keyword evidence="3" id="KW-1185">Reference proteome</keyword>
<comment type="caution">
    <text evidence="2">The sequence shown here is derived from an EMBL/GenBank/DDBJ whole genome shotgun (WGS) entry which is preliminary data.</text>
</comment>
<keyword evidence="1" id="KW-0812">Transmembrane</keyword>
<keyword evidence="1" id="KW-0472">Membrane</keyword>
<sequence length="83" mass="9425">MCVFRKINDSGSGGDRQSAKKMFRDISGRSHPSLPLSSFFCLAFFCYCFCVLSIAAWKLNSYIWIACDATRFIHERTCPLLMG</sequence>
<organism evidence="2 3">
    <name type="scientific">Caerostris extrusa</name>
    <name type="common">Bark spider</name>
    <name type="synonym">Caerostris bankana</name>
    <dbReference type="NCBI Taxonomy" id="172846"/>
    <lineage>
        <taxon>Eukaryota</taxon>
        <taxon>Metazoa</taxon>
        <taxon>Ecdysozoa</taxon>
        <taxon>Arthropoda</taxon>
        <taxon>Chelicerata</taxon>
        <taxon>Arachnida</taxon>
        <taxon>Araneae</taxon>
        <taxon>Araneomorphae</taxon>
        <taxon>Entelegynae</taxon>
        <taxon>Araneoidea</taxon>
        <taxon>Araneidae</taxon>
        <taxon>Caerostris</taxon>
    </lineage>
</organism>
<reference evidence="2 3" key="1">
    <citation type="submission" date="2021-06" db="EMBL/GenBank/DDBJ databases">
        <title>Caerostris extrusa draft genome.</title>
        <authorList>
            <person name="Kono N."/>
            <person name="Arakawa K."/>
        </authorList>
    </citation>
    <scope>NUCLEOTIDE SEQUENCE [LARGE SCALE GENOMIC DNA]</scope>
</reference>
<protein>
    <submittedName>
        <fullName evidence="2">Uncharacterized protein</fullName>
    </submittedName>
</protein>
<proteinExistence type="predicted"/>
<evidence type="ECO:0000313" key="2">
    <source>
        <dbReference type="EMBL" id="GIY76983.1"/>
    </source>
</evidence>
<gene>
    <name evidence="2" type="ORF">CEXT_661291</name>
</gene>
<keyword evidence="1" id="KW-1133">Transmembrane helix</keyword>
<evidence type="ECO:0000313" key="3">
    <source>
        <dbReference type="Proteomes" id="UP001054945"/>
    </source>
</evidence>
<feature type="transmembrane region" description="Helical" evidence="1">
    <location>
        <begin position="36"/>
        <end position="57"/>
    </location>
</feature>
<dbReference type="EMBL" id="BPLR01015560">
    <property type="protein sequence ID" value="GIY76983.1"/>
    <property type="molecule type" value="Genomic_DNA"/>
</dbReference>
<dbReference type="AlphaFoldDB" id="A0AAV4W5V9"/>